<evidence type="ECO:0000256" key="1">
    <source>
        <dbReference type="ARBA" id="ARBA00004127"/>
    </source>
</evidence>
<evidence type="ECO:0000313" key="10">
    <source>
        <dbReference type="Proteomes" id="UP000223071"/>
    </source>
</evidence>
<comment type="catalytic activity">
    <reaction evidence="6">
        <text>a quinone + NADH + 5 H(+)(in) = a quinol + NAD(+) + 4 H(+)(out)</text>
        <dbReference type="Rhea" id="RHEA:57888"/>
        <dbReference type="ChEBI" id="CHEBI:15378"/>
        <dbReference type="ChEBI" id="CHEBI:24646"/>
        <dbReference type="ChEBI" id="CHEBI:57540"/>
        <dbReference type="ChEBI" id="CHEBI:57945"/>
        <dbReference type="ChEBI" id="CHEBI:132124"/>
    </reaction>
</comment>
<evidence type="ECO:0000256" key="3">
    <source>
        <dbReference type="ARBA" id="ARBA00022692"/>
    </source>
</evidence>
<gene>
    <name evidence="6" type="primary">nuoN</name>
    <name evidence="9" type="ORF">A9A59_1989</name>
</gene>
<comment type="subcellular location">
    <subcellularLocation>
        <location evidence="6">Cell membrane</location>
        <topology evidence="6">Multi-pass membrane protein</topology>
    </subcellularLocation>
    <subcellularLocation>
        <location evidence="1">Endomembrane system</location>
        <topology evidence="1">Multi-pass membrane protein</topology>
    </subcellularLocation>
    <subcellularLocation>
        <location evidence="7">Membrane</location>
        <topology evidence="7">Multi-pass membrane protein</topology>
    </subcellularLocation>
</comment>
<keyword evidence="5 6" id="KW-0472">Membrane</keyword>
<comment type="similarity">
    <text evidence="6">Belongs to the complex I subunit 2 family.</text>
</comment>
<feature type="transmembrane region" description="Helical" evidence="6">
    <location>
        <begin position="157"/>
        <end position="178"/>
    </location>
</feature>
<dbReference type="GO" id="GO:0042773">
    <property type="term" value="P:ATP synthesis coupled electron transport"/>
    <property type="evidence" value="ECO:0007669"/>
    <property type="project" value="InterPro"/>
</dbReference>
<keyword evidence="6" id="KW-0874">Quinone</keyword>
<feature type="transmembrane region" description="Helical" evidence="6">
    <location>
        <begin position="34"/>
        <end position="54"/>
    </location>
</feature>
<evidence type="ECO:0000259" key="8">
    <source>
        <dbReference type="Pfam" id="PF00361"/>
    </source>
</evidence>
<comment type="function">
    <text evidence="6">NDH-1 shuttles electrons from NADH, via FMN and iron-sulfur (Fe-S) centers, to quinones in the respiratory chain. The immediate electron acceptor for the enzyme in this species is believed to be ubiquinone. Couples the redox reaction to proton translocation (for every two electrons transferred, four hydrogen ions are translocated across the cytoplasmic membrane), and thus conserves the redox energy in a proton gradient.</text>
</comment>
<dbReference type="PANTHER" id="PTHR22773">
    <property type="entry name" value="NADH DEHYDROGENASE"/>
    <property type="match status" value="1"/>
</dbReference>
<feature type="transmembrane region" description="Helical" evidence="6">
    <location>
        <begin position="270"/>
        <end position="291"/>
    </location>
</feature>
<evidence type="ECO:0000256" key="5">
    <source>
        <dbReference type="ARBA" id="ARBA00023136"/>
    </source>
</evidence>
<keyword evidence="3 6" id="KW-0812">Transmembrane</keyword>
<dbReference type="GO" id="GO:0050136">
    <property type="term" value="F:NADH dehydrogenase (quinone) (non-electrogenic) activity"/>
    <property type="evidence" value="ECO:0007669"/>
    <property type="project" value="UniProtKB-UniRule"/>
</dbReference>
<dbReference type="GO" id="GO:0008137">
    <property type="term" value="F:NADH dehydrogenase (ubiquinone) activity"/>
    <property type="evidence" value="ECO:0007669"/>
    <property type="project" value="InterPro"/>
</dbReference>
<dbReference type="AlphaFoldDB" id="A0A2A9HG30"/>
<keyword evidence="4 6" id="KW-1133">Transmembrane helix</keyword>
<keyword evidence="6" id="KW-0520">NAD</keyword>
<feature type="transmembrane region" description="Helical" evidence="6">
    <location>
        <begin position="74"/>
        <end position="92"/>
    </location>
</feature>
<feature type="transmembrane region" description="Helical" evidence="6">
    <location>
        <begin position="237"/>
        <end position="258"/>
    </location>
</feature>
<feature type="domain" description="NADH:quinone oxidoreductase/Mrp antiporter transmembrane" evidence="8">
    <location>
        <begin position="121"/>
        <end position="422"/>
    </location>
</feature>
<evidence type="ECO:0000256" key="7">
    <source>
        <dbReference type="RuleBase" id="RU000320"/>
    </source>
</evidence>
<keyword evidence="6" id="KW-1278">Translocase</keyword>
<dbReference type="GO" id="GO:0005886">
    <property type="term" value="C:plasma membrane"/>
    <property type="evidence" value="ECO:0007669"/>
    <property type="project" value="UniProtKB-SubCell"/>
</dbReference>
<feature type="transmembrane region" description="Helical" evidence="6">
    <location>
        <begin position="331"/>
        <end position="352"/>
    </location>
</feature>
<feature type="transmembrane region" description="Helical" evidence="6">
    <location>
        <begin position="373"/>
        <end position="397"/>
    </location>
</feature>
<comment type="subunit">
    <text evidence="6">NDH-1 is composed of 14 different subunits. Subunits NuoA, H, J, K, L, M, N constitute the membrane sector of the complex.</text>
</comment>
<dbReference type="InterPro" id="IPR001750">
    <property type="entry name" value="ND/Mrp_TM"/>
</dbReference>
<evidence type="ECO:0000313" key="9">
    <source>
        <dbReference type="EMBL" id="PFG74748.1"/>
    </source>
</evidence>
<feature type="transmembrane region" description="Helical" evidence="6">
    <location>
        <begin position="409"/>
        <end position="428"/>
    </location>
</feature>
<comment type="caution">
    <text evidence="9">The sequence shown here is derived from an EMBL/GenBank/DDBJ whole genome shotgun (WGS) entry which is preliminary data.</text>
</comment>
<organism evidence="9 10">
    <name type="scientific">Tepidiforma thermophila (strain KCTC 52669 / CGMCC 1.13589 / G233)</name>
    <dbReference type="NCBI Taxonomy" id="2761530"/>
    <lineage>
        <taxon>Bacteria</taxon>
        <taxon>Bacillati</taxon>
        <taxon>Chloroflexota</taxon>
        <taxon>Tepidiformia</taxon>
        <taxon>Tepidiformales</taxon>
        <taxon>Tepidiformaceae</taxon>
        <taxon>Tepidiforma</taxon>
    </lineage>
</organism>
<dbReference type="InterPro" id="IPR010096">
    <property type="entry name" value="NADH-Q_OxRdtase_suN/2"/>
</dbReference>
<sequence length="485" mass="51445">MNGIDVLGPQLSVLVAAGVVLVADALFPGQRRILPFLALAGLLTAALWTTSWVGRGEYQTVFDGTIALDRYAVFFQYVFAGVTATVILASIDWVNREGRRQGEYYALVLTVCGGLMLLAGARDLITIFIALELSSIPQYILAGWGKDAKSSEAGLKYLLLGAVASSLLLYGMALLYGVTGTTLLSGIADAIAADGESYRGLLIVAMTLLIAGFGFKMAVVPFQMWVPDVYQGAPTPVAAFLSVGSKAAAFAVAIRVFFEALGADFLRDDWSMIFAVIAAVSMTLGNLMAIVQTDIKRMLGYSSIAQAGNFLVGLAAISVAGEEFTLGASGVLLFVAAYAFTNLGAFVAVIAISQRINSDRIADYAGMWRVSPFLALGLAFCLVSLTGIPPTVGFWAKLYIFNAAVRADLVWLVIIGVLNSVVSAYYYLGVVRVMFLGEPGTEQRFRVSPSIAVAMTATALGVLIFGIIPMPLMSAARDAVEIFAR</sequence>
<dbReference type="EC" id="7.1.1.-" evidence="6"/>
<dbReference type="NCBIfam" id="TIGR01770">
    <property type="entry name" value="NDH_I_N"/>
    <property type="match status" value="1"/>
</dbReference>
<dbReference type="GO" id="GO:0012505">
    <property type="term" value="C:endomembrane system"/>
    <property type="evidence" value="ECO:0007669"/>
    <property type="project" value="UniProtKB-SubCell"/>
</dbReference>
<feature type="transmembrane region" description="Helical" evidence="6">
    <location>
        <begin position="298"/>
        <end position="319"/>
    </location>
</feature>
<feature type="transmembrane region" description="Helical" evidence="6">
    <location>
        <begin position="104"/>
        <end position="121"/>
    </location>
</feature>
<dbReference type="EMBL" id="PDJQ01000001">
    <property type="protein sequence ID" value="PFG74748.1"/>
    <property type="molecule type" value="Genomic_DNA"/>
</dbReference>
<proteinExistence type="inferred from homology"/>
<name>A0A2A9HG30_TEPT2</name>
<keyword evidence="2 6" id="KW-1003">Cell membrane</keyword>
<feature type="transmembrane region" description="Helical" evidence="6">
    <location>
        <begin position="198"/>
        <end position="225"/>
    </location>
</feature>
<evidence type="ECO:0000256" key="4">
    <source>
        <dbReference type="ARBA" id="ARBA00022989"/>
    </source>
</evidence>
<dbReference type="RefSeq" id="WP_098504112.1">
    <property type="nucleotide sequence ID" value="NZ_PDJQ01000001.1"/>
</dbReference>
<evidence type="ECO:0000256" key="2">
    <source>
        <dbReference type="ARBA" id="ARBA00022475"/>
    </source>
</evidence>
<evidence type="ECO:0000256" key="6">
    <source>
        <dbReference type="HAMAP-Rule" id="MF_00445"/>
    </source>
</evidence>
<accession>A0A2A9HG30</accession>
<dbReference type="Proteomes" id="UP000223071">
    <property type="component" value="Unassembled WGS sequence"/>
</dbReference>
<dbReference type="Pfam" id="PF00361">
    <property type="entry name" value="Proton_antipo_M"/>
    <property type="match status" value="1"/>
</dbReference>
<feature type="transmembrane region" description="Helical" evidence="6">
    <location>
        <begin position="127"/>
        <end position="145"/>
    </location>
</feature>
<keyword evidence="10" id="KW-1185">Reference proteome</keyword>
<feature type="transmembrane region" description="Helical" evidence="6">
    <location>
        <begin position="6"/>
        <end position="27"/>
    </location>
</feature>
<dbReference type="HAMAP" id="MF_00445">
    <property type="entry name" value="NDH1_NuoN_1"/>
    <property type="match status" value="1"/>
</dbReference>
<keyword evidence="6" id="KW-0830">Ubiquinone</keyword>
<reference evidence="9 10" key="1">
    <citation type="submission" date="2017-09" db="EMBL/GenBank/DDBJ databases">
        <title>Sequencing the genomes of two abundant thermophiles in Great Basin hot springs: Thermocrinis jamiesonii and novel Chloroflexi Thermoflexus hugenholtzii.</title>
        <authorList>
            <person name="Hedlund B."/>
        </authorList>
    </citation>
    <scope>NUCLEOTIDE SEQUENCE [LARGE SCALE GENOMIC DNA]</scope>
    <source>
        <strain evidence="9 10">G233</strain>
    </source>
</reference>
<dbReference type="GO" id="GO:0048038">
    <property type="term" value="F:quinone binding"/>
    <property type="evidence" value="ECO:0007669"/>
    <property type="project" value="UniProtKB-KW"/>
</dbReference>
<keyword evidence="6" id="KW-0813">Transport</keyword>
<feature type="transmembrane region" description="Helical" evidence="6">
    <location>
        <begin position="449"/>
        <end position="468"/>
    </location>
</feature>
<protein>
    <recommendedName>
        <fullName evidence="6">NADH-quinone oxidoreductase subunit N</fullName>
        <ecNumber evidence="6">7.1.1.-</ecNumber>
    </recommendedName>
    <alternativeName>
        <fullName evidence="6">NADH dehydrogenase I subunit N</fullName>
    </alternativeName>
    <alternativeName>
        <fullName evidence="6">NDH-1 subunit N</fullName>
    </alternativeName>
</protein>